<keyword evidence="3" id="KW-1185">Reference proteome</keyword>
<dbReference type="Pfam" id="PF13579">
    <property type="entry name" value="Glyco_trans_4_4"/>
    <property type="match status" value="1"/>
</dbReference>
<dbReference type="InterPro" id="IPR028098">
    <property type="entry name" value="Glyco_trans_4-like_N"/>
</dbReference>
<organism evidence="2 3">
    <name type="scientific">Halopseudomonas oceani</name>
    <dbReference type="NCBI Taxonomy" id="1708783"/>
    <lineage>
        <taxon>Bacteria</taxon>
        <taxon>Pseudomonadati</taxon>
        <taxon>Pseudomonadota</taxon>
        <taxon>Gammaproteobacteria</taxon>
        <taxon>Pseudomonadales</taxon>
        <taxon>Pseudomonadaceae</taxon>
        <taxon>Halopseudomonas</taxon>
    </lineage>
</organism>
<dbReference type="CDD" id="cd03801">
    <property type="entry name" value="GT4_PimA-like"/>
    <property type="match status" value="1"/>
</dbReference>
<gene>
    <name evidence="2" type="ORF">C1949_05115</name>
</gene>
<evidence type="ECO:0000259" key="1">
    <source>
        <dbReference type="Pfam" id="PF13579"/>
    </source>
</evidence>
<dbReference type="PANTHER" id="PTHR45947:SF3">
    <property type="entry name" value="SULFOQUINOVOSYL TRANSFERASE SQD2"/>
    <property type="match status" value="1"/>
</dbReference>
<evidence type="ECO:0000313" key="2">
    <source>
        <dbReference type="EMBL" id="POB05150.1"/>
    </source>
</evidence>
<dbReference type="OrthoDB" id="9815351at2"/>
<dbReference type="AlphaFoldDB" id="A0A2P4EY48"/>
<feature type="domain" description="Glycosyltransferase subfamily 4-like N-terminal" evidence="1">
    <location>
        <begin position="25"/>
        <end position="172"/>
    </location>
</feature>
<evidence type="ECO:0000313" key="3">
    <source>
        <dbReference type="Proteomes" id="UP000243451"/>
    </source>
</evidence>
<dbReference type="GO" id="GO:0016757">
    <property type="term" value="F:glycosyltransferase activity"/>
    <property type="evidence" value="ECO:0007669"/>
    <property type="project" value="TreeGrafter"/>
</dbReference>
<reference evidence="2 3" key="1">
    <citation type="submission" date="2018-01" db="EMBL/GenBank/DDBJ databases">
        <title>Draft genome of the type strain Pseudomonas oceani DSM 100277 isolated from the deep water in Okinawa trough, northwestern Pacific Ocean.</title>
        <authorList>
            <person name="Gomila M."/>
            <person name="Mulet M."/>
            <person name="Garcia-Valdes E."/>
            <person name="Lalucat J."/>
        </authorList>
    </citation>
    <scope>NUCLEOTIDE SEQUENCE [LARGE SCALE GENOMIC DNA]</scope>
    <source>
        <strain evidence="2 3">DSM 100277</strain>
    </source>
</reference>
<dbReference type="InterPro" id="IPR050194">
    <property type="entry name" value="Glycosyltransferase_grp1"/>
</dbReference>
<dbReference type="PANTHER" id="PTHR45947">
    <property type="entry name" value="SULFOQUINOVOSYL TRANSFERASE SQD2"/>
    <property type="match status" value="1"/>
</dbReference>
<keyword evidence="2" id="KW-0808">Transferase</keyword>
<dbReference type="RefSeq" id="WP_104737388.1">
    <property type="nucleotide sequence ID" value="NZ_BMHR01000001.1"/>
</dbReference>
<sequence length="371" mass="41117">MHILIFCKRQYTARDLLDDRYGRLYEIPEALARAGHKVSGLITSYRYRPESEHTSGSGVRWLSVNLTPAAPWKWYRQLGHLRKDKPDVIWASSDALHCIAAIKLGQLLNAPVVLDLYDNYDHFTLTALPFVRHQFHQACRSAAVITTVSNTLANYVREMIAPATPVQVIGNGVNTKVFKPLAAKQCREQLNLPLGARIIGTAGAINASRNINDLFEAFTLMADRDTDLYLAIAGPQDKTPALYAHPRIINMGILDWQLVPMLINALDVAVVCNRDDTFGRYCFPLKFQEAMACGVPVCAAMVGDVAHLLKDHPTMQYRPGDALQLAEKLNTLLAGERGSVSYTVSDWTALAAQLDKILQNAAQQLPASPRN</sequence>
<proteinExistence type="predicted"/>
<dbReference type="Pfam" id="PF13692">
    <property type="entry name" value="Glyco_trans_1_4"/>
    <property type="match status" value="1"/>
</dbReference>
<dbReference type="Proteomes" id="UP000243451">
    <property type="component" value="Unassembled WGS sequence"/>
</dbReference>
<accession>A0A2P4EY48</accession>
<dbReference type="SUPFAM" id="SSF53756">
    <property type="entry name" value="UDP-Glycosyltransferase/glycogen phosphorylase"/>
    <property type="match status" value="1"/>
</dbReference>
<name>A0A2P4EY48_9GAMM</name>
<comment type="caution">
    <text evidence="2">The sequence shown here is derived from an EMBL/GenBank/DDBJ whole genome shotgun (WGS) entry which is preliminary data.</text>
</comment>
<dbReference type="EMBL" id="PPSK01000003">
    <property type="protein sequence ID" value="POB05150.1"/>
    <property type="molecule type" value="Genomic_DNA"/>
</dbReference>
<dbReference type="Gene3D" id="3.40.50.2000">
    <property type="entry name" value="Glycogen Phosphorylase B"/>
    <property type="match status" value="2"/>
</dbReference>
<protein>
    <submittedName>
        <fullName evidence="2">Group 1 glycosyl transferase</fullName>
    </submittedName>
</protein>